<gene>
    <name evidence="2" type="ORF">SAMN02745207_04288</name>
</gene>
<proteinExistence type="predicted"/>
<evidence type="ECO:0000313" key="3">
    <source>
        <dbReference type="Proteomes" id="UP000184447"/>
    </source>
</evidence>
<dbReference type="STRING" id="1121316.SAMN02745207_04288"/>
<dbReference type="AlphaFoldDB" id="A0A1M5Y9B7"/>
<sequence length="129" mass="14639">MYFFLLSNFTIDLEYIQGDDTMNFRTKEIGLGTISPILLVLGLTFNTLLKSAIINFFQLKSIYSFANKINYTIIYSILFFIASVLVGSKYKDDFGAQMSIILSKYMLGFTITALLLYKIVGSRLVLPPM</sequence>
<dbReference type="EMBL" id="FQXM01000072">
    <property type="protein sequence ID" value="SHI08519.1"/>
    <property type="molecule type" value="Genomic_DNA"/>
</dbReference>
<dbReference type="Proteomes" id="UP000184447">
    <property type="component" value="Unassembled WGS sequence"/>
</dbReference>
<feature type="transmembrane region" description="Helical" evidence="1">
    <location>
        <begin position="69"/>
        <end position="88"/>
    </location>
</feature>
<keyword evidence="3" id="KW-1185">Reference proteome</keyword>
<accession>A0A1M5Y9B7</accession>
<reference evidence="2 3" key="1">
    <citation type="submission" date="2016-11" db="EMBL/GenBank/DDBJ databases">
        <authorList>
            <person name="Jaros S."/>
            <person name="Januszkiewicz K."/>
            <person name="Wedrychowicz H."/>
        </authorList>
    </citation>
    <scope>NUCLEOTIDE SEQUENCE [LARGE SCALE GENOMIC DNA]</scope>
    <source>
        <strain evidence="2 3">DSM 8605</strain>
    </source>
</reference>
<keyword evidence="1" id="KW-0812">Transmembrane</keyword>
<protein>
    <submittedName>
        <fullName evidence="2">Uncharacterized protein</fullName>
    </submittedName>
</protein>
<organism evidence="2 3">
    <name type="scientific">Clostridium grantii DSM 8605</name>
    <dbReference type="NCBI Taxonomy" id="1121316"/>
    <lineage>
        <taxon>Bacteria</taxon>
        <taxon>Bacillati</taxon>
        <taxon>Bacillota</taxon>
        <taxon>Clostridia</taxon>
        <taxon>Eubacteriales</taxon>
        <taxon>Clostridiaceae</taxon>
        <taxon>Clostridium</taxon>
    </lineage>
</organism>
<keyword evidence="1" id="KW-0472">Membrane</keyword>
<evidence type="ECO:0000256" key="1">
    <source>
        <dbReference type="SAM" id="Phobius"/>
    </source>
</evidence>
<name>A0A1M5Y9B7_9CLOT</name>
<keyword evidence="1" id="KW-1133">Transmembrane helix</keyword>
<feature type="transmembrane region" description="Helical" evidence="1">
    <location>
        <begin position="29"/>
        <end position="49"/>
    </location>
</feature>
<evidence type="ECO:0000313" key="2">
    <source>
        <dbReference type="EMBL" id="SHI08519.1"/>
    </source>
</evidence>
<feature type="transmembrane region" description="Helical" evidence="1">
    <location>
        <begin position="100"/>
        <end position="120"/>
    </location>
</feature>